<sequence>MSSEPATHQMPEDGDDRVVISVRGVGKSYRMYDSPAHRLWQGLLGKRKSFFREFWALRGIDLEVRRGETVGIIGRNGSGKSTLLQMIAGTLTPTEGEIQVHGRVAALLELGSGFNPEFTGRENVYLNATILGLSRQQIDARIADILAFADIGEFIDQPVRSYSSGMVVRLAFAVIAHVDADVLIVDEALAVGDAFFSQKCMRFLRDFQKRGTLLFVSHDAAAVTNLCARALWLENGRPRMVADAQDVVERYMAEQHIAERAQSGEQEFVVVAAKRSSKQEESAHAASLPDFREDALREAHALPRMQIFQFDPDSVGAQFGVQQAVIEGVELRATDGRMLHVLDGGEVVDLSIRVRLRNALDQVIVGFYVKDRLGQRLFGDNTYLAYVKNPPKGRAGEVLKSRFRFRMPILPAGSYMIDVAVASGSQLEHTQQHWIHDALEFRALDDTISFGLMGLPMLEIAVANEGGV</sequence>
<evidence type="ECO:0000256" key="3">
    <source>
        <dbReference type="ARBA" id="ARBA00022741"/>
    </source>
</evidence>
<organism evidence="6 7">
    <name type="scientific">Lysobacter panacisoli</name>
    <dbReference type="NCBI Taxonomy" id="1255263"/>
    <lineage>
        <taxon>Bacteria</taxon>
        <taxon>Pseudomonadati</taxon>
        <taxon>Pseudomonadota</taxon>
        <taxon>Gammaproteobacteria</taxon>
        <taxon>Lysobacterales</taxon>
        <taxon>Lysobacteraceae</taxon>
        <taxon>Lysobacter</taxon>
    </lineage>
</organism>
<dbReference type="Proteomes" id="UP001501083">
    <property type="component" value="Unassembled WGS sequence"/>
</dbReference>
<dbReference type="PROSITE" id="PS50893">
    <property type="entry name" value="ABC_TRANSPORTER_2"/>
    <property type="match status" value="1"/>
</dbReference>
<dbReference type="CDD" id="cd10147">
    <property type="entry name" value="Wzt_C-like"/>
    <property type="match status" value="1"/>
</dbReference>
<dbReference type="SUPFAM" id="SSF52540">
    <property type="entry name" value="P-loop containing nucleoside triphosphate hydrolases"/>
    <property type="match status" value="1"/>
</dbReference>
<evidence type="ECO:0000313" key="6">
    <source>
        <dbReference type="EMBL" id="GAA5070539.1"/>
    </source>
</evidence>
<dbReference type="InterPro" id="IPR015860">
    <property type="entry name" value="ABC_transpr_TagH-like"/>
</dbReference>
<comment type="similarity">
    <text evidence="1">Belongs to the ABC transporter superfamily.</text>
</comment>
<gene>
    <name evidence="6" type="ORF">GCM10025759_08660</name>
</gene>
<dbReference type="PANTHER" id="PTHR46743:SF2">
    <property type="entry name" value="TEICHOIC ACIDS EXPORT ATP-BINDING PROTEIN TAGH"/>
    <property type="match status" value="1"/>
</dbReference>
<evidence type="ECO:0000313" key="7">
    <source>
        <dbReference type="Proteomes" id="UP001501083"/>
    </source>
</evidence>
<dbReference type="GO" id="GO:0005524">
    <property type="term" value="F:ATP binding"/>
    <property type="evidence" value="ECO:0007669"/>
    <property type="project" value="UniProtKB-KW"/>
</dbReference>
<evidence type="ECO:0000256" key="1">
    <source>
        <dbReference type="ARBA" id="ARBA00005417"/>
    </source>
</evidence>
<dbReference type="InterPro" id="IPR050683">
    <property type="entry name" value="Bact_Polysacc_Export_ATP-bd"/>
</dbReference>
<accession>A0ABP9L3Y4</accession>
<dbReference type="CDD" id="cd03220">
    <property type="entry name" value="ABC_KpsT_Wzt"/>
    <property type="match status" value="1"/>
</dbReference>
<dbReference type="RefSeq" id="WP_158982638.1">
    <property type="nucleotide sequence ID" value="NZ_BAABKY010000001.1"/>
</dbReference>
<protein>
    <submittedName>
        <fullName evidence="6">ABC transporter ATP-binding protein</fullName>
    </submittedName>
</protein>
<dbReference type="Pfam" id="PF14524">
    <property type="entry name" value="Wzt_C"/>
    <property type="match status" value="1"/>
</dbReference>
<name>A0ABP9L3Y4_9GAMM</name>
<keyword evidence="2" id="KW-0813">Transport</keyword>
<dbReference type="Gene3D" id="3.40.50.300">
    <property type="entry name" value="P-loop containing nucleotide triphosphate hydrolases"/>
    <property type="match status" value="1"/>
</dbReference>
<comment type="caution">
    <text evidence="6">The sequence shown here is derived from an EMBL/GenBank/DDBJ whole genome shotgun (WGS) entry which is preliminary data.</text>
</comment>
<keyword evidence="4 6" id="KW-0067">ATP-binding</keyword>
<evidence type="ECO:0000256" key="4">
    <source>
        <dbReference type="ARBA" id="ARBA00022840"/>
    </source>
</evidence>
<feature type="domain" description="ABC transporter" evidence="5">
    <location>
        <begin position="20"/>
        <end position="260"/>
    </location>
</feature>
<reference evidence="7" key="1">
    <citation type="journal article" date="2019" name="Int. J. Syst. Evol. Microbiol.">
        <title>The Global Catalogue of Microorganisms (GCM) 10K type strain sequencing project: providing services to taxonomists for standard genome sequencing and annotation.</title>
        <authorList>
            <consortium name="The Broad Institute Genomics Platform"/>
            <consortium name="The Broad Institute Genome Sequencing Center for Infectious Disease"/>
            <person name="Wu L."/>
            <person name="Ma J."/>
        </authorList>
    </citation>
    <scope>NUCLEOTIDE SEQUENCE [LARGE SCALE GENOMIC DNA]</scope>
    <source>
        <strain evidence="7">JCM 19212</strain>
    </source>
</reference>
<dbReference type="Pfam" id="PF00005">
    <property type="entry name" value="ABC_tran"/>
    <property type="match status" value="1"/>
</dbReference>
<keyword evidence="3" id="KW-0547">Nucleotide-binding</keyword>
<dbReference type="InterPro" id="IPR029439">
    <property type="entry name" value="Wzt_C"/>
</dbReference>
<evidence type="ECO:0000256" key="2">
    <source>
        <dbReference type="ARBA" id="ARBA00022448"/>
    </source>
</evidence>
<evidence type="ECO:0000259" key="5">
    <source>
        <dbReference type="PROSITE" id="PS50893"/>
    </source>
</evidence>
<dbReference type="Gene3D" id="2.70.50.60">
    <property type="entry name" value="abc- transporter (atp binding component) like domain"/>
    <property type="match status" value="1"/>
</dbReference>
<proteinExistence type="inferred from homology"/>
<keyword evidence="7" id="KW-1185">Reference proteome</keyword>
<dbReference type="InterPro" id="IPR003593">
    <property type="entry name" value="AAA+_ATPase"/>
</dbReference>
<dbReference type="EMBL" id="BAABKY010000001">
    <property type="protein sequence ID" value="GAA5070539.1"/>
    <property type="molecule type" value="Genomic_DNA"/>
</dbReference>
<dbReference type="InterPro" id="IPR003439">
    <property type="entry name" value="ABC_transporter-like_ATP-bd"/>
</dbReference>
<dbReference type="InterPro" id="IPR027417">
    <property type="entry name" value="P-loop_NTPase"/>
</dbReference>
<dbReference type="SMART" id="SM00382">
    <property type="entry name" value="AAA"/>
    <property type="match status" value="1"/>
</dbReference>
<dbReference type="PANTHER" id="PTHR46743">
    <property type="entry name" value="TEICHOIC ACIDS EXPORT ATP-BINDING PROTEIN TAGH"/>
    <property type="match status" value="1"/>
</dbReference>